<evidence type="ECO:0000256" key="5">
    <source>
        <dbReference type="ARBA" id="ARBA00022833"/>
    </source>
</evidence>
<dbReference type="NCBIfam" id="TIGR00068">
    <property type="entry name" value="glyox_I"/>
    <property type="match status" value="1"/>
</dbReference>
<feature type="binding site" evidence="12">
    <location>
        <position position="73"/>
    </location>
    <ligand>
        <name>Zn(2+)</name>
        <dbReference type="ChEBI" id="CHEBI:29105"/>
        <note>ligand shared between dimeric partners</note>
    </ligand>
</feature>
<reference evidence="14 15" key="1">
    <citation type="submission" date="2014-04" db="EMBL/GenBank/DDBJ databases">
        <authorList>
            <consortium name="DOE Joint Genome Institute"/>
            <person name="Kuo A."/>
            <person name="Zuccaro A."/>
            <person name="Kohler A."/>
            <person name="Nagy L.G."/>
            <person name="Floudas D."/>
            <person name="Copeland A."/>
            <person name="Barry K.W."/>
            <person name="Cichocki N."/>
            <person name="Veneault-Fourrey C."/>
            <person name="LaButti K."/>
            <person name="Lindquist E.A."/>
            <person name="Lipzen A."/>
            <person name="Lundell T."/>
            <person name="Morin E."/>
            <person name="Murat C."/>
            <person name="Sun H."/>
            <person name="Tunlid A."/>
            <person name="Henrissat B."/>
            <person name="Grigoriev I.V."/>
            <person name="Hibbett D.S."/>
            <person name="Martin F."/>
            <person name="Nordberg H.P."/>
            <person name="Cantor M.N."/>
            <person name="Hua S.X."/>
        </authorList>
    </citation>
    <scope>NUCLEOTIDE SEQUENCE [LARGE SCALE GENOMIC DNA]</scope>
    <source>
        <strain evidence="14 15">MAFF 305830</strain>
    </source>
</reference>
<evidence type="ECO:0000256" key="12">
    <source>
        <dbReference type="PIRSR" id="PIRSR604361-3"/>
    </source>
</evidence>
<evidence type="ECO:0000256" key="11">
    <source>
        <dbReference type="PIRSR" id="PIRSR604361-1"/>
    </source>
</evidence>
<organism evidence="14 15">
    <name type="scientific">Serendipita vermifera MAFF 305830</name>
    <dbReference type="NCBI Taxonomy" id="933852"/>
    <lineage>
        <taxon>Eukaryota</taxon>
        <taxon>Fungi</taxon>
        <taxon>Dikarya</taxon>
        <taxon>Basidiomycota</taxon>
        <taxon>Agaricomycotina</taxon>
        <taxon>Agaricomycetes</taxon>
        <taxon>Sebacinales</taxon>
        <taxon>Serendipitaceae</taxon>
        <taxon>Serendipita</taxon>
    </lineage>
</organism>
<evidence type="ECO:0000256" key="2">
    <source>
        <dbReference type="ARBA" id="ARBA00010363"/>
    </source>
</evidence>
<keyword evidence="15" id="KW-1185">Reference proteome</keyword>
<protein>
    <recommendedName>
        <fullName evidence="3">lactoylglutathione lyase</fullName>
        <ecNumber evidence="3">4.4.1.5</ecNumber>
    </recommendedName>
    <alternativeName>
        <fullName evidence="8">Aldoketomutase</fullName>
    </alternativeName>
    <alternativeName>
        <fullName evidence="7">Ketone-aldehyde mutase</fullName>
    </alternativeName>
    <alternativeName>
        <fullName evidence="9">Methylglyoxalase</fullName>
    </alternativeName>
    <alternativeName>
        <fullName evidence="10">S-D-lactoylglutathione methylglyoxal lyase</fullName>
    </alternativeName>
</protein>
<comment type="pathway">
    <text evidence="1">Secondary metabolite metabolism; methylglyoxal degradation; (R)-lactate from methylglyoxal: step 1/2.</text>
</comment>
<dbReference type="PROSITE" id="PS00934">
    <property type="entry name" value="GLYOXALASE_I_1"/>
    <property type="match status" value="1"/>
</dbReference>
<dbReference type="PANTHER" id="PTHR10374">
    <property type="entry name" value="LACTOYLGLUTATHIONE LYASE GLYOXALASE I"/>
    <property type="match status" value="1"/>
</dbReference>
<evidence type="ECO:0000256" key="4">
    <source>
        <dbReference type="ARBA" id="ARBA00022723"/>
    </source>
</evidence>
<dbReference type="Pfam" id="PF00903">
    <property type="entry name" value="Glyoxalase"/>
    <property type="match status" value="1"/>
</dbReference>
<gene>
    <name evidence="14" type="ORF">M408DRAFT_327670</name>
</gene>
<evidence type="ECO:0000256" key="7">
    <source>
        <dbReference type="ARBA" id="ARBA00030291"/>
    </source>
</evidence>
<evidence type="ECO:0000256" key="9">
    <source>
        <dbReference type="ARBA" id="ARBA00032460"/>
    </source>
</evidence>
<dbReference type="InterPro" id="IPR018146">
    <property type="entry name" value="Glyoxalase_1_CS"/>
</dbReference>
<dbReference type="OrthoDB" id="16820at2759"/>
<feature type="active site" description="Proton donor/acceptor" evidence="11">
    <location>
        <position position="148"/>
    </location>
</feature>
<feature type="binding site" evidence="12">
    <location>
        <position position="148"/>
    </location>
    <ligand>
        <name>Zn(2+)</name>
        <dbReference type="ChEBI" id="CHEBI:29105"/>
        <note>ligand shared between dimeric partners</note>
    </ligand>
</feature>
<proteinExistence type="inferred from homology"/>
<dbReference type="PANTHER" id="PTHR10374:SF30">
    <property type="entry name" value="LACTOYLGLUTATHIONE LYASE"/>
    <property type="match status" value="1"/>
</dbReference>
<dbReference type="GO" id="GO:0046872">
    <property type="term" value="F:metal ion binding"/>
    <property type="evidence" value="ECO:0007669"/>
    <property type="project" value="UniProtKB-KW"/>
</dbReference>
<feature type="binding site" evidence="12">
    <location>
        <position position="102"/>
    </location>
    <ligand>
        <name>Zn(2+)</name>
        <dbReference type="ChEBI" id="CHEBI:29105"/>
        <note>ligand shared between dimeric partners</note>
    </ligand>
</feature>
<feature type="domain" description="VOC" evidence="13">
    <location>
        <begin position="11"/>
        <end position="152"/>
    </location>
</feature>
<evidence type="ECO:0000256" key="10">
    <source>
        <dbReference type="ARBA" id="ARBA00033298"/>
    </source>
</evidence>
<dbReference type="STRING" id="933852.A0A0C3BH20"/>
<keyword evidence="5 12" id="KW-0862">Zinc</keyword>
<evidence type="ECO:0000256" key="3">
    <source>
        <dbReference type="ARBA" id="ARBA00012081"/>
    </source>
</evidence>
<dbReference type="EMBL" id="KN824282">
    <property type="protein sequence ID" value="KIM31469.1"/>
    <property type="molecule type" value="Genomic_DNA"/>
</dbReference>
<dbReference type="Proteomes" id="UP000054097">
    <property type="component" value="Unassembled WGS sequence"/>
</dbReference>
<dbReference type="Gene3D" id="3.10.180.10">
    <property type="entry name" value="2,3-Dihydroxybiphenyl 1,2-Dioxygenase, domain 1"/>
    <property type="match status" value="1"/>
</dbReference>
<dbReference type="UniPathway" id="UPA00619">
    <property type="reaction ID" value="UER00675"/>
</dbReference>
<dbReference type="HOGENOM" id="CLU_046006_1_1_1"/>
<sequence>MPRVAGTDGFMFNHTMIRVKDHNASLKFYQEVLGMTLIDTYPNDDFTLYFLGYDHGGDSVKSGGAANREALIELTHNHGTESDPNFKGYTSGNEEPNRGFGHLAISVPDIEAACARFESLGVPFRKKLTDGRMRNIAFILDPDGYWIEVLPHGFKP</sequence>
<keyword evidence="4 12" id="KW-0479">Metal-binding</keyword>
<dbReference type="InterPro" id="IPR029068">
    <property type="entry name" value="Glyas_Bleomycin-R_OHBP_Dase"/>
</dbReference>
<keyword evidence="6" id="KW-0456">Lyase</keyword>
<evidence type="ECO:0000313" key="14">
    <source>
        <dbReference type="EMBL" id="KIM31469.1"/>
    </source>
</evidence>
<comment type="cofactor">
    <cofactor evidence="12">
        <name>Zn(2+)</name>
        <dbReference type="ChEBI" id="CHEBI:29105"/>
    </cofactor>
    <text evidence="12">Binds 1 zinc ion per subunit. In the homodimer, two zinc ions are bound between subunits.</text>
</comment>
<evidence type="ECO:0000313" key="15">
    <source>
        <dbReference type="Proteomes" id="UP000054097"/>
    </source>
</evidence>
<comment type="similarity">
    <text evidence="2">Belongs to the glyoxalase I family.</text>
</comment>
<dbReference type="InterPro" id="IPR004360">
    <property type="entry name" value="Glyas_Fos-R_dOase_dom"/>
</dbReference>
<evidence type="ECO:0000259" key="13">
    <source>
        <dbReference type="PROSITE" id="PS51819"/>
    </source>
</evidence>
<evidence type="ECO:0000256" key="1">
    <source>
        <dbReference type="ARBA" id="ARBA00005008"/>
    </source>
</evidence>
<accession>A0A0C3BH20</accession>
<dbReference type="PROSITE" id="PS51819">
    <property type="entry name" value="VOC"/>
    <property type="match status" value="1"/>
</dbReference>
<evidence type="ECO:0000256" key="6">
    <source>
        <dbReference type="ARBA" id="ARBA00023239"/>
    </source>
</evidence>
<dbReference type="InterPro" id="IPR037523">
    <property type="entry name" value="VOC_core"/>
</dbReference>
<evidence type="ECO:0000256" key="8">
    <source>
        <dbReference type="ARBA" id="ARBA00030892"/>
    </source>
</evidence>
<dbReference type="GO" id="GO:0004462">
    <property type="term" value="F:lactoylglutathione lyase activity"/>
    <property type="evidence" value="ECO:0007669"/>
    <property type="project" value="UniProtKB-EC"/>
</dbReference>
<dbReference type="SUPFAM" id="SSF54593">
    <property type="entry name" value="Glyoxalase/Bleomycin resistance protein/Dihydroxybiphenyl dioxygenase"/>
    <property type="match status" value="1"/>
</dbReference>
<dbReference type="CDD" id="cd07233">
    <property type="entry name" value="GlxI_Zn"/>
    <property type="match status" value="1"/>
</dbReference>
<dbReference type="InterPro" id="IPR004361">
    <property type="entry name" value="Glyoxalase_1"/>
</dbReference>
<reference evidence="15" key="2">
    <citation type="submission" date="2015-01" db="EMBL/GenBank/DDBJ databases">
        <title>Evolutionary Origins and Diversification of the Mycorrhizal Mutualists.</title>
        <authorList>
            <consortium name="DOE Joint Genome Institute"/>
            <consortium name="Mycorrhizal Genomics Consortium"/>
            <person name="Kohler A."/>
            <person name="Kuo A."/>
            <person name="Nagy L.G."/>
            <person name="Floudas D."/>
            <person name="Copeland A."/>
            <person name="Barry K.W."/>
            <person name="Cichocki N."/>
            <person name="Veneault-Fourrey C."/>
            <person name="LaButti K."/>
            <person name="Lindquist E.A."/>
            <person name="Lipzen A."/>
            <person name="Lundell T."/>
            <person name="Morin E."/>
            <person name="Murat C."/>
            <person name="Riley R."/>
            <person name="Ohm R."/>
            <person name="Sun H."/>
            <person name="Tunlid A."/>
            <person name="Henrissat B."/>
            <person name="Grigoriev I.V."/>
            <person name="Hibbett D.S."/>
            <person name="Martin F."/>
        </authorList>
    </citation>
    <scope>NUCLEOTIDE SEQUENCE [LARGE SCALE GENOMIC DNA]</scope>
    <source>
        <strain evidence="15">MAFF 305830</strain>
    </source>
</reference>
<dbReference type="AlphaFoldDB" id="A0A0C3BH20"/>
<dbReference type="EC" id="4.4.1.5" evidence="3"/>
<name>A0A0C3BH20_SERVB</name>